<name>A0A517QUH7_9PLAN</name>
<organism evidence="7 8">
    <name type="scientific">Thalassoglobus polymorphus</name>
    <dbReference type="NCBI Taxonomy" id="2527994"/>
    <lineage>
        <taxon>Bacteria</taxon>
        <taxon>Pseudomonadati</taxon>
        <taxon>Planctomycetota</taxon>
        <taxon>Planctomycetia</taxon>
        <taxon>Planctomycetales</taxon>
        <taxon>Planctomycetaceae</taxon>
        <taxon>Thalassoglobus</taxon>
    </lineage>
</organism>
<dbReference type="CDD" id="cd00317">
    <property type="entry name" value="cyclophilin"/>
    <property type="match status" value="1"/>
</dbReference>
<dbReference type="InterPro" id="IPR029000">
    <property type="entry name" value="Cyclophilin-like_dom_sf"/>
</dbReference>
<evidence type="ECO:0000313" key="7">
    <source>
        <dbReference type="EMBL" id="QDT35237.1"/>
    </source>
</evidence>
<dbReference type="GO" id="GO:0003755">
    <property type="term" value="F:peptidyl-prolyl cis-trans isomerase activity"/>
    <property type="evidence" value="ECO:0007669"/>
    <property type="project" value="UniProtKB-KW"/>
</dbReference>
<dbReference type="PROSITE" id="PS00170">
    <property type="entry name" value="CSA_PPIASE_1"/>
    <property type="match status" value="1"/>
</dbReference>
<dbReference type="PANTHER" id="PTHR45625:SF4">
    <property type="entry name" value="PEPTIDYLPROLYL ISOMERASE DOMAIN AND WD REPEAT-CONTAINING PROTEIN 1"/>
    <property type="match status" value="1"/>
</dbReference>
<evidence type="ECO:0000256" key="2">
    <source>
        <dbReference type="ARBA" id="ARBA00013194"/>
    </source>
</evidence>
<feature type="domain" description="PPIase cyclophilin-type" evidence="6">
    <location>
        <begin position="216"/>
        <end position="373"/>
    </location>
</feature>
<dbReference type="Gene3D" id="2.40.100.10">
    <property type="entry name" value="Cyclophilin-like"/>
    <property type="match status" value="1"/>
</dbReference>
<dbReference type="PANTHER" id="PTHR45625">
    <property type="entry name" value="PEPTIDYL-PROLYL CIS-TRANS ISOMERASE-RELATED"/>
    <property type="match status" value="1"/>
</dbReference>
<dbReference type="EC" id="5.2.1.8" evidence="2"/>
<dbReference type="Pfam" id="PF00160">
    <property type="entry name" value="Pro_isomerase"/>
    <property type="match status" value="1"/>
</dbReference>
<evidence type="ECO:0000259" key="6">
    <source>
        <dbReference type="PROSITE" id="PS50072"/>
    </source>
</evidence>
<evidence type="ECO:0000313" key="8">
    <source>
        <dbReference type="Proteomes" id="UP000315724"/>
    </source>
</evidence>
<dbReference type="PROSITE" id="PS50072">
    <property type="entry name" value="CSA_PPIASE_2"/>
    <property type="match status" value="1"/>
</dbReference>
<protein>
    <recommendedName>
        <fullName evidence="2">peptidylprolyl isomerase</fullName>
        <ecNumber evidence="2">5.2.1.8</ecNumber>
    </recommendedName>
</protein>
<comment type="similarity">
    <text evidence="1">Belongs to the cyclophilin-type PPIase family.</text>
</comment>
<keyword evidence="8" id="KW-1185">Reference proteome</keyword>
<feature type="chain" id="PRO_5021993086" description="peptidylprolyl isomerase" evidence="5">
    <location>
        <begin position="25"/>
        <end position="373"/>
    </location>
</feature>
<proteinExistence type="inferred from homology"/>
<dbReference type="InterPro" id="IPR044666">
    <property type="entry name" value="Cyclophilin_A-like"/>
</dbReference>
<dbReference type="PRINTS" id="PR00153">
    <property type="entry name" value="CSAPPISMRASE"/>
</dbReference>
<gene>
    <name evidence="7" type="primary">ppiB_1</name>
    <name evidence="7" type="ORF">Mal48_45130</name>
</gene>
<evidence type="ECO:0000256" key="5">
    <source>
        <dbReference type="SAM" id="SignalP"/>
    </source>
</evidence>
<dbReference type="InterPro" id="IPR020892">
    <property type="entry name" value="Cyclophilin-type_PPIase_CS"/>
</dbReference>
<dbReference type="SUPFAM" id="SSF50891">
    <property type="entry name" value="Cyclophilin-like"/>
    <property type="match status" value="1"/>
</dbReference>
<keyword evidence="3" id="KW-0697">Rotamase</keyword>
<reference evidence="7 8" key="1">
    <citation type="submission" date="2019-02" db="EMBL/GenBank/DDBJ databases">
        <title>Deep-cultivation of Planctomycetes and their phenomic and genomic characterization uncovers novel biology.</title>
        <authorList>
            <person name="Wiegand S."/>
            <person name="Jogler M."/>
            <person name="Boedeker C."/>
            <person name="Pinto D."/>
            <person name="Vollmers J."/>
            <person name="Rivas-Marin E."/>
            <person name="Kohn T."/>
            <person name="Peeters S.H."/>
            <person name="Heuer A."/>
            <person name="Rast P."/>
            <person name="Oberbeckmann S."/>
            <person name="Bunk B."/>
            <person name="Jeske O."/>
            <person name="Meyerdierks A."/>
            <person name="Storesund J.E."/>
            <person name="Kallscheuer N."/>
            <person name="Luecker S."/>
            <person name="Lage O.M."/>
            <person name="Pohl T."/>
            <person name="Merkel B.J."/>
            <person name="Hornburger P."/>
            <person name="Mueller R.-W."/>
            <person name="Bruemmer F."/>
            <person name="Labrenz M."/>
            <person name="Spormann A.M."/>
            <person name="Op den Camp H."/>
            <person name="Overmann J."/>
            <person name="Amann R."/>
            <person name="Jetten M.S.M."/>
            <person name="Mascher T."/>
            <person name="Medema M.H."/>
            <person name="Devos D.P."/>
            <person name="Kaster A.-K."/>
            <person name="Ovreas L."/>
            <person name="Rohde M."/>
            <person name="Galperin M.Y."/>
            <person name="Jogler C."/>
        </authorList>
    </citation>
    <scope>NUCLEOTIDE SEQUENCE [LARGE SCALE GENOMIC DNA]</scope>
    <source>
        <strain evidence="7 8">Mal48</strain>
    </source>
</reference>
<keyword evidence="4 7" id="KW-0413">Isomerase</keyword>
<feature type="signal peptide" evidence="5">
    <location>
        <begin position="1"/>
        <end position="24"/>
    </location>
</feature>
<dbReference type="InterPro" id="IPR002130">
    <property type="entry name" value="Cyclophilin-type_PPIase_dom"/>
</dbReference>
<dbReference type="EMBL" id="CP036267">
    <property type="protein sequence ID" value="QDT35237.1"/>
    <property type="molecule type" value="Genomic_DNA"/>
</dbReference>
<keyword evidence="5" id="KW-0732">Signal</keyword>
<accession>A0A517QUH7</accession>
<dbReference type="AlphaFoldDB" id="A0A517QUH7"/>
<sequence precursor="true">MFIRIHCALLLALFLFSGSGPANAQEKQAELSWEQLLKVREDSFTRLKELQAEAQKATPAQREGLVKEYTQIATRLQNEIFPGLGQKVVGELEKNPKDETTLEVANELMQFSFSRNDYPTTKAVAEAVLKADTQNDVAANFAGVANFAEHNFEDAHRILSLAKKKGQLLGDLGGQYLGTSETYIDYWAKEKAIREKEAAATGDDQLPRVKFETSRGDIILELFENEAPNTVANFVSLVEKGFYDGLLFHRVIPNFMAQGGCPLSKTNPQRAGSGGPGYNIECEAYQPNARRHFSGTLSMAHAGKDTGGSQFFITHLPTPHLDREISPSSVHTVFGRVVEGLDVVRSLQKNDVIEKATVIRKRNHDYKPKTIPE</sequence>
<evidence type="ECO:0000256" key="4">
    <source>
        <dbReference type="ARBA" id="ARBA00023235"/>
    </source>
</evidence>
<evidence type="ECO:0000256" key="3">
    <source>
        <dbReference type="ARBA" id="ARBA00023110"/>
    </source>
</evidence>
<dbReference type="Proteomes" id="UP000315724">
    <property type="component" value="Chromosome"/>
</dbReference>
<dbReference type="GO" id="GO:0006457">
    <property type="term" value="P:protein folding"/>
    <property type="evidence" value="ECO:0007669"/>
    <property type="project" value="InterPro"/>
</dbReference>
<dbReference type="KEGG" id="tpol:Mal48_45130"/>
<evidence type="ECO:0000256" key="1">
    <source>
        <dbReference type="ARBA" id="ARBA00007365"/>
    </source>
</evidence>